<evidence type="ECO:0000313" key="10">
    <source>
        <dbReference type="Proteomes" id="UP000000759"/>
    </source>
</evidence>
<gene>
    <name evidence="9" type="ORF">PHATRDRAFT_46621</name>
</gene>
<sequence length="472" mass="54245">MLSGRTPLRHRFFFILSLGTVLFIFETRWTTQAISKSLSRTPEEDIWNYLSSFASTSDSANYLSSVDNGNLVDPFESPTVWNTSQIPPGRRKIDTLDSAIYNVANVSGASAIFPLVLTVSSQNTSRTTTTTEEPSPGRMKQPDNTFSACILVMDDNHRLVEWIAYHYYALNLRHLVVTVDPHSRTSPTAVLDRWRDRMQIDEWSDRTFFPRINWRSANDTVERRHLRHRFRQAQFYKGCIRRLREFNRTWTAFIDSDEYLTINSRLVDNTALRMQRPGHVADYFHELTQQAHSDPNSTFAVNFGQPCVLLSRTMYGSVESTDEEIRRDVPDFLDPARFDTLRWRHRSTEDGHVLAKSLIDISQVHRSHMEGISNAHKVLVDMCTSESFLAYTLPIGIHHYLGSWEQYSYRDDARDGGDAHSYETWQRKGSALVSTDDEIRPWIRGFVDMVGNGTAQFLLEGAGLPTNRTAKS</sequence>
<evidence type="ECO:0000256" key="2">
    <source>
        <dbReference type="ARBA" id="ARBA00007647"/>
    </source>
</evidence>
<evidence type="ECO:0000256" key="3">
    <source>
        <dbReference type="ARBA" id="ARBA00022676"/>
    </source>
</evidence>
<dbReference type="RefSeq" id="XP_002180923.1">
    <property type="nucleotide sequence ID" value="XM_002180887.1"/>
</dbReference>
<dbReference type="GO" id="GO:0016020">
    <property type="term" value="C:membrane"/>
    <property type="evidence" value="ECO:0007669"/>
    <property type="project" value="UniProtKB-SubCell"/>
</dbReference>
<dbReference type="GO" id="GO:0016757">
    <property type="term" value="F:glycosyltransferase activity"/>
    <property type="evidence" value="ECO:0007669"/>
    <property type="project" value="UniProtKB-KW"/>
</dbReference>
<comment type="similarity">
    <text evidence="2">Belongs to the glycosyltransferase 92 family.</text>
</comment>
<dbReference type="GeneID" id="7201745"/>
<protein>
    <recommendedName>
        <fullName evidence="11">Glycosyltransferase family 92 protein</fullName>
    </recommendedName>
</protein>
<evidence type="ECO:0000256" key="7">
    <source>
        <dbReference type="ARBA" id="ARBA00023136"/>
    </source>
</evidence>
<dbReference type="KEGG" id="pti:PHATRDRAFT_46621"/>
<reference evidence="10" key="2">
    <citation type="submission" date="2008-08" db="EMBL/GenBank/DDBJ databases">
        <authorList>
            <consortium name="Diatom Consortium"/>
            <person name="Grigoriev I."/>
            <person name="Grimwood J."/>
            <person name="Kuo A."/>
            <person name="Otillar R.P."/>
            <person name="Salamov A."/>
            <person name="Detter J.C."/>
            <person name="Lindquist E."/>
            <person name="Shapiro H."/>
            <person name="Lucas S."/>
            <person name="Glavina del Rio T."/>
            <person name="Pitluck S."/>
            <person name="Rokhsar D."/>
            <person name="Bowler C."/>
        </authorList>
    </citation>
    <scope>GENOME REANNOTATION</scope>
    <source>
        <strain evidence="10">CCAP 1055/1</strain>
    </source>
</reference>
<reference evidence="9 10" key="1">
    <citation type="journal article" date="2008" name="Nature">
        <title>The Phaeodactylum genome reveals the evolutionary history of diatom genomes.</title>
        <authorList>
            <person name="Bowler C."/>
            <person name="Allen A.E."/>
            <person name="Badger J.H."/>
            <person name="Grimwood J."/>
            <person name="Jabbari K."/>
            <person name="Kuo A."/>
            <person name="Maheswari U."/>
            <person name="Martens C."/>
            <person name="Maumus F."/>
            <person name="Otillar R.P."/>
            <person name="Rayko E."/>
            <person name="Salamov A."/>
            <person name="Vandepoele K."/>
            <person name="Beszteri B."/>
            <person name="Gruber A."/>
            <person name="Heijde M."/>
            <person name="Katinka M."/>
            <person name="Mock T."/>
            <person name="Valentin K."/>
            <person name="Verret F."/>
            <person name="Berges J.A."/>
            <person name="Brownlee C."/>
            <person name="Cadoret J.P."/>
            <person name="Chiovitti A."/>
            <person name="Choi C.J."/>
            <person name="Coesel S."/>
            <person name="De Martino A."/>
            <person name="Detter J.C."/>
            <person name="Durkin C."/>
            <person name="Falciatore A."/>
            <person name="Fournet J."/>
            <person name="Haruta M."/>
            <person name="Huysman M.J."/>
            <person name="Jenkins B.D."/>
            <person name="Jiroutova K."/>
            <person name="Jorgensen R.E."/>
            <person name="Joubert Y."/>
            <person name="Kaplan A."/>
            <person name="Kroger N."/>
            <person name="Kroth P.G."/>
            <person name="La Roche J."/>
            <person name="Lindquist E."/>
            <person name="Lommer M."/>
            <person name="Martin-Jezequel V."/>
            <person name="Lopez P.J."/>
            <person name="Lucas S."/>
            <person name="Mangogna M."/>
            <person name="McGinnis K."/>
            <person name="Medlin L.K."/>
            <person name="Montsant A."/>
            <person name="Oudot-Le Secq M.P."/>
            <person name="Napoli C."/>
            <person name="Obornik M."/>
            <person name="Parker M.S."/>
            <person name="Petit J.L."/>
            <person name="Porcel B.M."/>
            <person name="Poulsen N."/>
            <person name="Robison M."/>
            <person name="Rychlewski L."/>
            <person name="Rynearson T.A."/>
            <person name="Schmutz J."/>
            <person name="Shapiro H."/>
            <person name="Siaut M."/>
            <person name="Stanley M."/>
            <person name="Sussman M.R."/>
            <person name="Taylor A.R."/>
            <person name="Vardi A."/>
            <person name="von Dassow P."/>
            <person name="Vyverman W."/>
            <person name="Willis A."/>
            <person name="Wyrwicz L.S."/>
            <person name="Rokhsar D.S."/>
            <person name="Weissenbach J."/>
            <person name="Armbrust E.V."/>
            <person name="Green B.R."/>
            <person name="Van de Peer Y."/>
            <person name="Grigoriev I.V."/>
        </authorList>
    </citation>
    <scope>NUCLEOTIDE SEQUENCE [LARGE SCALE GENOMIC DNA]</scope>
    <source>
        <strain evidence="9 10">CCAP 1055/1</strain>
    </source>
</reference>
<evidence type="ECO:0008006" key="11">
    <source>
        <dbReference type="Google" id="ProtNLM"/>
    </source>
</evidence>
<organism evidence="9 10">
    <name type="scientific">Phaeodactylum tricornutum (strain CCAP 1055/1)</name>
    <dbReference type="NCBI Taxonomy" id="556484"/>
    <lineage>
        <taxon>Eukaryota</taxon>
        <taxon>Sar</taxon>
        <taxon>Stramenopiles</taxon>
        <taxon>Ochrophyta</taxon>
        <taxon>Bacillariophyta</taxon>
        <taxon>Bacillariophyceae</taxon>
        <taxon>Bacillariophycidae</taxon>
        <taxon>Naviculales</taxon>
        <taxon>Phaeodactylaceae</taxon>
        <taxon>Phaeodactylum</taxon>
    </lineage>
</organism>
<accession>B7G1W2</accession>
<dbReference type="AlphaFoldDB" id="B7G1W2"/>
<keyword evidence="7 8" id="KW-0472">Membrane</keyword>
<evidence type="ECO:0000256" key="1">
    <source>
        <dbReference type="ARBA" id="ARBA00004167"/>
    </source>
</evidence>
<keyword evidence="10" id="KW-1185">Reference proteome</keyword>
<feature type="transmembrane region" description="Helical" evidence="8">
    <location>
        <begin position="12"/>
        <end position="30"/>
    </location>
</feature>
<dbReference type="Pfam" id="PF01697">
    <property type="entry name" value="Glyco_transf_92"/>
    <property type="match status" value="1"/>
</dbReference>
<dbReference type="EMBL" id="CM000613">
    <property type="protein sequence ID" value="EEC47575.1"/>
    <property type="molecule type" value="Genomic_DNA"/>
</dbReference>
<keyword evidence="5 8" id="KW-0812">Transmembrane</keyword>
<evidence type="ECO:0000256" key="6">
    <source>
        <dbReference type="ARBA" id="ARBA00022989"/>
    </source>
</evidence>
<evidence type="ECO:0000256" key="8">
    <source>
        <dbReference type="SAM" id="Phobius"/>
    </source>
</evidence>
<dbReference type="InterPro" id="IPR008166">
    <property type="entry name" value="Glyco_transf_92"/>
</dbReference>
<dbReference type="PANTHER" id="PTHR21461">
    <property type="entry name" value="GLYCOSYLTRANSFERASE FAMILY 92 PROTEIN"/>
    <property type="match status" value="1"/>
</dbReference>
<keyword evidence="4" id="KW-0808">Transferase</keyword>
<dbReference type="InParanoid" id="B7G1W2"/>
<evidence type="ECO:0000256" key="4">
    <source>
        <dbReference type="ARBA" id="ARBA00022679"/>
    </source>
</evidence>
<keyword evidence="3" id="KW-0328">Glycosyltransferase</keyword>
<name>B7G1W2_PHATC</name>
<dbReference type="Proteomes" id="UP000000759">
    <property type="component" value="Chromosome 10"/>
</dbReference>
<comment type="subcellular location">
    <subcellularLocation>
        <location evidence="1">Membrane</location>
        <topology evidence="1">Single-pass membrane protein</topology>
    </subcellularLocation>
</comment>
<dbReference type="HOGENOM" id="CLU_044543_0_0_1"/>
<dbReference type="PaxDb" id="2850-Phatr46621"/>
<evidence type="ECO:0000256" key="5">
    <source>
        <dbReference type="ARBA" id="ARBA00022692"/>
    </source>
</evidence>
<dbReference type="GO" id="GO:0005737">
    <property type="term" value="C:cytoplasm"/>
    <property type="evidence" value="ECO:0007669"/>
    <property type="project" value="TreeGrafter"/>
</dbReference>
<dbReference type="PANTHER" id="PTHR21461:SF69">
    <property type="entry name" value="GLYCOSYLTRANSFERASE FAMILY 92 PROTEIN"/>
    <property type="match status" value="1"/>
</dbReference>
<evidence type="ECO:0000313" key="9">
    <source>
        <dbReference type="EMBL" id="EEC47575.1"/>
    </source>
</evidence>
<keyword evidence="6 8" id="KW-1133">Transmembrane helix</keyword>
<proteinExistence type="inferred from homology"/>